<evidence type="ECO:0000256" key="4">
    <source>
        <dbReference type="ARBA" id="ARBA00022702"/>
    </source>
</evidence>
<feature type="signal peptide" evidence="7">
    <location>
        <begin position="1"/>
        <end position="19"/>
    </location>
</feature>
<evidence type="ECO:0000256" key="5">
    <source>
        <dbReference type="ARBA" id="ARBA00022729"/>
    </source>
</evidence>
<gene>
    <name evidence="8" type="ORF">ILEXP_LOCUS53232</name>
</gene>
<keyword evidence="6" id="KW-1015">Disulfide bond</keyword>
<dbReference type="Pfam" id="PF05498">
    <property type="entry name" value="RALF"/>
    <property type="match status" value="1"/>
</dbReference>
<sequence length="120" mass="13268">MALRLGLVLVLFLLALAMAAESSSSPLHWGVTTTTTHFSSPSRGDGLIGDFIDVEEETMMESESARRVLASGRYISYGAMQRNNVPCNRRGNSYYNCNSRGRANPYRRGCNVITKCGRRT</sequence>
<evidence type="ECO:0000256" key="2">
    <source>
        <dbReference type="ARBA" id="ARBA00009178"/>
    </source>
</evidence>
<feature type="chain" id="PRO_5044892991" description="Rapid ALkalinization Factor" evidence="7">
    <location>
        <begin position="20"/>
        <end position="120"/>
    </location>
</feature>
<evidence type="ECO:0000256" key="7">
    <source>
        <dbReference type="SAM" id="SignalP"/>
    </source>
</evidence>
<protein>
    <recommendedName>
        <fullName evidence="10">Rapid ALkalinization Factor</fullName>
    </recommendedName>
</protein>
<evidence type="ECO:0000256" key="3">
    <source>
        <dbReference type="ARBA" id="ARBA00022525"/>
    </source>
</evidence>
<comment type="caution">
    <text evidence="8">The sequence shown here is derived from an EMBL/GenBank/DDBJ whole genome shotgun (WGS) entry which is preliminary data.</text>
</comment>
<evidence type="ECO:0000256" key="6">
    <source>
        <dbReference type="ARBA" id="ARBA00023157"/>
    </source>
</evidence>
<keyword evidence="3" id="KW-0964">Secreted</keyword>
<dbReference type="Proteomes" id="UP001642360">
    <property type="component" value="Unassembled WGS sequence"/>
</dbReference>
<dbReference type="InterPro" id="IPR008801">
    <property type="entry name" value="RALF"/>
</dbReference>
<dbReference type="GO" id="GO:0005576">
    <property type="term" value="C:extracellular region"/>
    <property type="evidence" value="ECO:0007669"/>
    <property type="project" value="UniProtKB-SubCell"/>
</dbReference>
<reference evidence="8 9" key="1">
    <citation type="submission" date="2024-02" db="EMBL/GenBank/DDBJ databases">
        <authorList>
            <person name="Vignale AGUSTIN F."/>
            <person name="Sosa J E."/>
            <person name="Modenutti C."/>
        </authorList>
    </citation>
    <scope>NUCLEOTIDE SEQUENCE [LARGE SCALE GENOMIC DNA]</scope>
</reference>
<keyword evidence="9" id="KW-1185">Reference proteome</keyword>
<dbReference type="GO" id="GO:0005179">
    <property type="term" value="F:hormone activity"/>
    <property type="evidence" value="ECO:0007669"/>
    <property type="project" value="UniProtKB-KW"/>
</dbReference>
<evidence type="ECO:0000313" key="9">
    <source>
        <dbReference type="Proteomes" id="UP001642360"/>
    </source>
</evidence>
<evidence type="ECO:0008006" key="10">
    <source>
        <dbReference type="Google" id="ProtNLM"/>
    </source>
</evidence>
<keyword evidence="5 7" id="KW-0732">Signal</keyword>
<evidence type="ECO:0000313" key="8">
    <source>
        <dbReference type="EMBL" id="CAK9182996.1"/>
    </source>
</evidence>
<organism evidence="8 9">
    <name type="scientific">Ilex paraguariensis</name>
    <name type="common">yerba mate</name>
    <dbReference type="NCBI Taxonomy" id="185542"/>
    <lineage>
        <taxon>Eukaryota</taxon>
        <taxon>Viridiplantae</taxon>
        <taxon>Streptophyta</taxon>
        <taxon>Embryophyta</taxon>
        <taxon>Tracheophyta</taxon>
        <taxon>Spermatophyta</taxon>
        <taxon>Magnoliopsida</taxon>
        <taxon>eudicotyledons</taxon>
        <taxon>Gunneridae</taxon>
        <taxon>Pentapetalae</taxon>
        <taxon>asterids</taxon>
        <taxon>campanulids</taxon>
        <taxon>Aquifoliales</taxon>
        <taxon>Aquifoliaceae</taxon>
        <taxon>Ilex</taxon>
    </lineage>
</organism>
<dbReference type="EMBL" id="CAUOFW020008502">
    <property type="protein sequence ID" value="CAK9182996.1"/>
    <property type="molecule type" value="Genomic_DNA"/>
</dbReference>
<dbReference type="AlphaFoldDB" id="A0ABC8UPJ1"/>
<accession>A0ABC8UPJ1</accession>
<comment type="subcellular location">
    <subcellularLocation>
        <location evidence="1">Secreted</location>
    </subcellularLocation>
</comment>
<dbReference type="PANTHER" id="PTHR33136:SF89">
    <property type="entry name" value="PROTEIN RALF-LIKE 19"/>
    <property type="match status" value="1"/>
</dbReference>
<dbReference type="PANTHER" id="PTHR33136">
    <property type="entry name" value="RAPID ALKALINIZATION FACTOR-LIKE"/>
    <property type="match status" value="1"/>
</dbReference>
<comment type="similarity">
    <text evidence="2">Belongs to the plant rapid alkalinization factor (RALF) family.</text>
</comment>
<name>A0ABC8UPJ1_9AQUA</name>
<proteinExistence type="inferred from homology"/>
<keyword evidence="4" id="KW-0372">Hormone</keyword>
<evidence type="ECO:0000256" key="1">
    <source>
        <dbReference type="ARBA" id="ARBA00004613"/>
    </source>
</evidence>